<proteinExistence type="predicted"/>
<dbReference type="SUPFAM" id="SSF46785">
    <property type="entry name" value="Winged helix' DNA-binding domain"/>
    <property type="match status" value="1"/>
</dbReference>
<dbReference type="RefSeq" id="WP_377091092.1">
    <property type="nucleotide sequence ID" value="NZ_JBHSJL010000014.1"/>
</dbReference>
<organism evidence="1 2">
    <name type="scientific">Rubritalea tangerina</name>
    <dbReference type="NCBI Taxonomy" id="430798"/>
    <lineage>
        <taxon>Bacteria</taxon>
        <taxon>Pseudomonadati</taxon>
        <taxon>Verrucomicrobiota</taxon>
        <taxon>Verrucomicrobiia</taxon>
        <taxon>Verrucomicrobiales</taxon>
        <taxon>Rubritaleaceae</taxon>
        <taxon>Rubritalea</taxon>
    </lineage>
</organism>
<comment type="caution">
    <text evidence="1">The sequence shown here is derived from an EMBL/GenBank/DDBJ whole genome shotgun (WGS) entry which is preliminary data.</text>
</comment>
<dbReference type="Gene3D" id="1.10.10.10">
    <property type="entry name" value="Winged helix-like DNA-binding domain superfamily/Winged helix DNA-binding domain"/>
    <property type="match status" value="1"/>
</dbReference>
<sequence>MFSEAFRDLTKPHVLNILEALKKSQGMTVSELSKAVELSYMGAKQHCEKLEALGFVKTWRVPRKAAGRPEKLYILTEKCAHLFPQAGVDLTLNVMEGVKRFFGDSAPEKILFHHYEQQRSKWATHVSKGKSMVEKATRLADLREKSGVFCQCHYTRQGGFRIEEYHHPMQEIFDRYPSAILQEVRMMEHLLGTRVERVVQPLEKGGELVIYRIGVLG</sequence>
<gene>
    <name evidence="1" type="ORF">ACFSW8_09550</name>
</gene>
<dbReference type="Proteomes" id="UP001597389">
    <property type="component" value="Unassembled WGS sequence"/>
</dbReference>
<protein>
    <submittedName>
        <fullName evidence="1">Helix-turn-helix transcriptional regulator</fullName>
    </submittedName>
</protein>
<accession>A0ABW4ZB50</accession>
<keyword evidence="2" id="KW-1185">Reference proteome</keyword>
<dbReference type="Pfam" id="PF13412">
    <property type="entry name" value="HTH_24"/>
    <property type="match status" value="1"/>
</dbReference>
<dbReference type="InterPro" id="IPR011991">
    <property type="entry name" value="ArsR-like_HTH"/>
</dbReference>
<reference evidence="2" key="1">
    <citation type="journal article" date="2019" name="Int. J. Syst. Evol. Microbiol.">
        <title>The Global Catalogue of Microorganisms (GCM) 10K type strain sequencing project: providing services to taxonomists for standard genome sequencing and annotation.</title>
        <authorList>
            <consortium name="The Broad Institute Genomics Platform"/>
            <consortium name="The Broad Institute Genome Sequencing Center for Infectious Disease"/>
            <person name="Wu L."/>
            <person name="Ma J."/>
        </authorList>
    </citation>
    <scope>NUCLEOTIDE SEQUENCE [LARGE SCALE GENOMIC DNA]</scope>
    <source>
        <strain evidence="2">CCUG 57942</strain>
    </source>
</reference>
<dbReference type="EMBL" id="JBHUJB010000037">
    <property type="protein sequence ID" value="MFD2159140.1"/>
    <property type="molecule type" value="Genomic_DNA"/>
</dbReference>
<evidence type="ECO:0000313" key="2">
    <source>
        <dbReference type="Proteomes" id="UP001597389"/>
    </source>
</evidence>
<name>A0ABW4ZB50_9BACT</name>
<dbReference type="InterPro" id="IPR036390">
    <property type="entry name" value="WH_DNA-bd_sf"/>
</dbReference>
<dbReference type="CDD" id="cd00090">
    <property type="entry name" value="HTH_ARSR"/>
    <property type="match status" value="1"/>
</dbReference>
<evidence type="ECO:0000313" key="1">
    <source>
        <dbReference type="EMBL" id="MFD2159140.1"/>
    </source>
</evidence>
<dbReference type="InterPro" id="IPR036388">
    <property type="entry name" value="WH-like_DNA-bd_sf"/>
</dbReference>